<evidence type="ECO:0000256" key="1">
    <source>
        <dbReference type="SAM" id="Phobius"/>
    </source>
</evidence>
<protein>
    <submittedName>
        <fullName evidence="2">Uncharacterized protein</fullName>
    </submittedName>
</protein>
<dbReference type="EMBL" id="JAGYWB010000004">
    <property type="protein sequence ID" value="KAI0524823.1"/>
    <property type="molecule type" value="Genomic_DNA"/>
</dbReference>
<dbReference type="AlphaFoldDB" id="A0A8T3C263"/>
<evidence type="ECO:0000313" key="2">
    <source>
        <dbReference type="EMBL" id="KAI0524823.1"/>
    </source>
</evidence>
<keyword evidence="1" id="KW-0812">Transmembrane</keyword>
<keyword evidence="3" id="KW-1185">Reference proteome</keyword>
<keyword evidence="1" id="KW-0472">Membrane</keyword>
<accession>A0A8T3C263</accession>
<gene>
    <name evidence="2" type="ORF">KFK09_004211</name>
</gene>
<organism evidence="2 3">
    <name type="scientific">Dendrobium nobile</name>
    <name type="common">Orchid</name>
    <dbReference type="NCBI Taxonomy" id="94219"/>
    <lineage>
        <taxon>Eukaryota</taxon>
        <taxon>Viridiplantae</taxon>
        <taxon>Streptophyta</taxon>
        <taxon>Embryophyta</taxon>
        <taxon>Tracheophyta</taxon>
        <taxon>Spermatophyta</taxon>
        <taxon>Magnoliopsida</taxon>
        <taxon>Liliopsida</taxon>
        <taxon>Asparagales</taxon>
        <taxon>Orchidaceae</taxon>
        <taxon>Epidendroideae</taxon>
        <taxon>Malaxideae</taxon>
        <taxon>Dendrobiinae</taxon>
        <taxon>Dendrobium</taxon>
    </lineage>
</organism>
<feature type="transmembrane region" description="Helical" evidence="1">
    <location>
        <begin position="12"/>
        <end position="36"/>
    </location>
</feature>
<dbReference type="Proteomes" id="UP000829196">
    <property type="component" value="Unassembled WGS sequence"/>
</dbReference>
<keyword evidence="1" id="KW-1133">Transmembrane helix</keyword>
<proteinExistence type="predicted"/>
<evidence type="ECO:0000313" key="3">
    <source>
        <dbReference type="Proteomes" id="UP000829196"/>
    </source>
</evidence>
<sequence length="88" mass="9596">MLDCCLAALLDTWSLGLLSVACFLPPVGLNSVVMLLTNIKDTELDDVTENIIGYGVEEIKWAILAGSVVQINQISEFKLDELVNDKEA</sequence>
<reference evidence="2" key="1">
    <citation type="journal article" date="2022" name="Front. Genet.">
        <title>Chromosome-Scale Assembly of the Dendrobium nobile Genome Provides Insights Into the Molecular Mechanism of the Biosynthesis of the Medicinal Active Ingredient of Dendrobium.</title>
        <authorList>
            <person name="Xu Q."/>
            <person name="Niu S.-C."/>
            <person name="Li K.-L."/>
            <person name="Zheng P.-J."/>
            <person name="Zhang X.-J."/>
            <person name="Jia Y."/>
            <person name="Liu Y."/>
            <person name="Niu Y.-X."/>
            <person name="Yu L.-H."/>
            <person name="Chen D.-F."/>
            <person name="Zhang G.-Q."/>
        </authorList>
    </citation>
    <scope>NUCLEOTIDE SEQUENCE</scope>
    <source>
        <tissue evidence="2">Leaf</tissue>
    </source>
</reference>
<name>A0A8T3C263_DENNO</name>
<comment type="caution">
    <text evidence="2">The sequence shown here is derived from an EMBL/GenBank/DDBJ whole genome shotgun (WGS) entry which is preliminary data.</text>
</comment>